<dbReference type="Gene3D" id="2.30.29.30">
    <property type="entry name" value="Pleckstrin-homology domain (PH domain)/Phosphotyrosine-binding domain (PTB)"/>
    <property type="match status" value="1"/>
</dbReference>
<dbReference type="Proteomes" id="UP000076154">
    <property type="component" value="Unassembled WGS sequence"/>
</dbReference>
<feature type="compositionally biased region" description="Basic and acidic residues" evidence="1">
    <location>
        <begin position="237"/>
        <end position="251"/>
    </location>
</feature>
<feature type="region of interest" description="Disordered" evidence="1">
    <location>
        <begin position="67"/>
        <end position="168"/>
    </location>
</feature>
<dbReference type="EMBL" id="LUEZ02000010">
    <property type="protein sequence ID" value="RDB29088.1"/>
    <property type="molecule type" value="Genomic_DNA"/>
</dbReference>
<feature type="compositionally biased region" description="Polar residues" evidence="1">
    <location>
        <begin position="132"/>
        <end position="168"/>
    </location>
</feature>
<sequence>MVGRLAALNSKKLASSESQNSVLIQPPPPPYDHGSSPPVIVAETTTTRTEVVTTTTTTHFFSLPLWRKRGPASSNSTRQSTFGLDRDVDENGLVSPSPRMSYMDVEKDLPPTPPDEANRDSSNVFPPAPEVSQGQNLNDLPRARSTSPIPCSPLDSRTTSQTNSSAIQPSAALARASLGLGLPHVLPQVSAPSSSSEANTAAFSQPEESREPRKLSPTGVRRTKSAQKLKAIFSPDRATHTDTHSVEDGYRRSRGLSFGASSFLHLGNTDTKGKGHDKDPAAEQPSSSAQMVSKPLARRASFWSRKKTAPEPILPMSPHPLSTLQLAPLPPPISPFNMDITLTPSSPNPNLNSHDSHSRVLSRSHSARASSRSTQAITENYPDTPNLPRRPATADSSAPQSPSTPPAPAVLPTFSSPNQGPRNPYSTYAYPPQPRARAYTNPPLLNRLSWNLFLHPSSSSSIPPLPRSHNNPYSSQPPTSSSSISSVNGRKDVSQLLMESPNYTDSPRSSLHRKSVLAAPLPSGNEESPEVYLRRLQAAVSKAEVAGILASSADAFHAQALRTYIGQFNFVADPLDVALRKLLMEVGLPRETQQIDRVIESFAGRYLTCNPSLFTSEDHPYILAFSLIMLHTDAFNKSNKRKMSKADYIKNTRLPGVASEVLDCFYDNIVFAPFIFIEDPLDVNGQRGLLAEGDSTQATSPGGNLAGTPTQSGTPLSRANRLDPYYLITNDLLGPLRVNVEAYVPKENPYSFQGTAGPWDETQLQHAFAKASEIEIGASDNNIRSPFFSRGSVAGLTTPGSAGPRPATPSTGNAWTLKVTKVGLLNRKDDVLEGGKKASNRKWKPYSVVLTGSQLLFFRDPSWASSLLAAQSAPSDGQVIFPQSAVFKPDELVSVKDAVAVFDKSYTKHENTFRFVLADGRQLLLQTGNEKEQNDWIAGINYASAFKSAGVRMRPLEMSGTDVKLTGVAAAASHLHDLQHQSQPKSRTWDGDAPRDLMGMLSGDSEISMQASSPKRKLTIVTDRDDMDLDVPVAPEIDGAEQFKATFDQVKADLAAGRWAPSEDEGSPLENLLPEGSSESIPLSSVTARSENARLPSRTQIIQSKIEDLETRMAGTQSQLDASLRFARNIATLTPFQKSTRDRLAAAIRSVARRVAQVRLEVTKLACHRSVLLNDLVSEERSWQRAKTMALRAATETLQSRRSGNLPRMTLSYHTEPFETTPSPGERSSYYLDSSLTHRPESSICESFHSALDFGPDWPSSEDVNSSGFLDATHLPDSPMAGSSGSLNSYPFPNGDAGSPRRSLCLPSNTRYRSDDMSPRTSGEIGSHEKFYTALESPEEQAEAWDQTRCAQRVSLVRLPSDIQLTTRFRRRSGSKRDNLNLPP</sequence>
<feature type="region of interest" description="Disordered" evidence="1">
    <location>
        <begin position="1263"/>
        <end position="1327"/>
    </location>
</feature>
<proteinExistence type="predicted"/>
<dbReference type="InParanoid" id="A0A369K5B5"/>
<feature type="compositionally biased region" description="Polar residues" evidence="1">
    <location>
        <begin position="1281"/>
        <end position="1291"/>
    </location>
</feature>
<dbReference type="SMART" id="SM00233">
    <property type="entry name" value="PH"/>
    <property type="match status" value="1"/>
</dbReference>
<feature type="compositionally biased region" description="Polar residues" evidence="1">
    <location>
        <begin position="340"/>
        <end position="352"/>
    </location>
</feature>
<accession>A0A369K5B5</accession>
<dbReference type="SUPFAM" id="SSF48425">
    <property type="entry name" value="Sec7 domain"/>
    <property type="match status" value="1"/>
</dbReference>
<feature type="compositionally biased region" description="Low complexity" evidence="1">
    <location>
        <begin position="391"/>
        <end position="401"/>
    </location>
</feature>
<feature type="region of interest" description="Disordered" evidence="1">
    <location>
        <begin position="189"/>
        <end position="303"/>
    </location>
</feature>
<dbReference type="Gene3D" id="1.10.1000.11">
    <property type="entry name" value="Arf Nucleotide-binding Site Opener,domain 2"/>
    <property type="match status" value="1"/>
</dbReference>
<gene>
    <name evidence="4" type="primary">sec74</name>
    <name evidence="4" type="ORF">Hypma_015356</name>
</gene>
<feature type="compositionally biased region" description="Polar residues" evidence="1">
    <location>
        <begin position="190"/>
        <end position="203"/>
    </location>
</feature>
<evidence type="ECO:0000256" key="1">
    <source>
        <dbReference type="SAM" id="MobiDB-lite"/>
    </source>
</evidence>
<evidence type="ECO:0000313" key="4">
    <source>
        <dbReference type="EMBL" id="RDB29088.1"/>
    </source>
</evidence>
<feature type="compositionally biased region" description="Basic and acidic residues" evidence="1">
    <location>
        <begin position="271"/>
        <end position="281"/>
    </location>
</feature>
<feature type="domain" description="SEC7" evidence="3">
    <location>
        <begin position="495"/>
        <end position="672"/>
    </location>
</feature>
<feature type="region of interest" description="Disordered" evidence="1">
    <location>
        <begin position="1"/>
        <end position="35"/>
    </location>
</feature>
<dbReference type="InterPro" id="IPR035999">
    <property type="entry name" value="Sec7_dom_sf"/>
</dbReference>
<dbReference type="GO" id="GO:0005085">
    <property type="term" value="F:guanyl-nucleotide exchange factor activity"/>
    <property type="evidence" value="ECO:0007669"/>
    <property type="project" value="InterPro"/>
</dbReference>
<comment type="caution">
    <text evidence="4">The sequence shown here is derived from an EMBL/GenBank/DDBJ whole genome shotgun (WGS) entry which is preliminary data.</text>
</comment>
<feature type="compositionally biased region" description="Polar residues" evidence="1">
    <location>
        <begin position="413"/>
        <end position="426"/>
    </location>
</feature>
<feature type="region of interest" description="Disordered" evidence="1">
    <location>
        <begin position="337"/>
        <end position="434"/>
    </location>
</feature>
<dbReference type="InterPro" id="IPR011993">
    <property type="entry name" value="PH-like_dom_sf"/>
</dbReference>
<protein>
    <submittedName>
        <fullName evidence="4">Arf guanine nucleotide exchange factor sec74</fullName>
    </submittedName>
</protein>
<feature type="compositionally biased region" description="Polar residues" evidence="1">
    <location>
        <begin position="1077"/>
        <end position="1090"/>
    </location>
</feature>
<feature type="compositionally biased region" description="Polar residues" evidence="1">
    <location>
        <begin position="12"/>
        <end position="23"/>
    </location>
</feature>
<feature type="compositionally biased region" description="Low complexity" evidence="1">
    <location>
        <begin position="472"/>
        <end position="486"/>
    </location>
</feature>
<reference evidence="4" key="1">
    <citation type="submission" date="2018-04" db="EMBL/GenBank/DDBJ databases">
        <title>Whole genome sequencing of Hypsizygus marmoreus.</title>
        <authorList>
            <person name="Choi I.-G."/>
            <person name="Min B."/>
            <person name="Kim J.-G."/>
            <person name="Kim S."/>
            <person name="Oh Y.-L."/>
            <person name="Kong W.-S."/>
            <person name="Park H."/>
            <person name="Jeong J."/>
            <person name="Song E.-S."/>
        </authorList>
    </citation>
    <scope>NUCLEOTIDE SEQUENCE [LARGE SCALE GENOMIC DNA]</scope>
    <source>
        <strain evidence="4">51987-8</strain>
    </source>
</reference>
<dbReference type="STRING" id="39966.A0A369K5B5"/>
<dbReference type="InterPro" id="IPR041681">
    <property type="entry name" value="PH_9"/>
</dbReference>
<evidence type="ECO:0000259" key="2">
    <source>
        <dbReference type="PROSITE" id="PS50003"/>
    </source>
</evidence>
<feature type="region of interest" description="Disordered" evidence="1">
    <location>
        <begin position="692"/>
        <end position="718"/>
    </location>
</feature>
<feature type="region of interest" description="Disordered" evidence="1">
    <location>
        <begin position="459"/>
        <end position="488"/>
    </location>
</feature>
<dbReference type="Pfam" id="PF01369">
    <property type="entry name" value="Sec7"/>
    <property type="match status" value="1"/>
</dbReference>
<feature type="compositionally biased region" description="Polar residues" evidence="1">
    <location>
        <begin position="374"/>
        <end position="383"/>
    </location>
</feature>
<dbReference type="SMART" id="SM00222">
    <property type="entry name" value="Sec7"/>
    <property type="match status" value="1"/>
</dbReference>
<name>A0A369K5B5_HYPMA</name>
<dbReference type="PANTHER" id="PTHR10663">
    <property type="entry name" value="GUANYL-NUCLEOTIDE EXCHANGE FACTOR"/>
    <property type="match status" value="1"/>
</dbReference>
<evidence type="ECO:0000313" key="5">
    <source>
        <dbReference type="Proteomes" id="UP000076154"/>
    </source>
</evidence>
<feature type="region of interest" description="Disordered" evidence="1">
    <location>
        <begin position="1059"/>
        <end position="1092"/>
    </location>
</feature>
<organism evidence="4 5">
    <name type="scientific">Hypsizygus marmoreus</name>
    <name type="common">White beech mushroom</name>
    <name type="synonym">Agaricus marmoreus</name>
    <dbReference type="NCBI Taxonomy" id="39966"/>
    <lineage>
        <taxon>Eukaryota</taxon>
        <taxon>Fungi</taxon>
        <taxon>Dikarya</taxon>
        <taxon>Basidiomycota</taxon>
        <taxon>Agaricomycotina</taxon>
        <taxon>Agaricomycetes</taxon>
        <taxon>Agaricomycetidae</taxon>
        <taxon>Agaricales</taxon>
        <taxon>Tricholomatineae</taxon>
        <taxon>Lyophyllaceae</taxon>
        <taxon>Hypsizygus</taxon>
    </lineage>
</organism>
<dbReference type="PROSITE" id="PS50003">
    <property type="entry name" value="PH_DOMAIN"/>
    <property type="match status" value="1"/>
</dbReference>
<feature type="compositionally biased region" description="Polar residues" evidence="1">
    <location>
        <begin position="694"/>
        <end position="717"/>
    </location>
</feature>
<feature type="domain" description="PH" evidence="2">
    <location>
        <begin position="818"/>
        <end position="945"/>
    </location>
</feature>
<feature type="compositionally biased region" description="Polar residues" evidence="1">
    <location>
        <begin position="72"/>
        <end position="82"/>
    </location>
</feature>
<dbReference type="GO" id="GO:0032012">
    <property type="term" value="P:regulation of ARF protein signal transduction"/>
    <property type="evidence" value="ECO:0007669"/>
    <property type="project" value="InterPro"/>
</dbReference>
<dbReference type="PANTHER" id="PTHR10663:SF405">
    <property type="entry name" value="ARF GUANINE NUCLEOTIDE EXCHANGE FACTOR SYT1"/>
    <property type="match status" value="1"/>
</dbReference>
<dbReference type="Pfam" id="PF15410">
    <property type="entry name" value="PH_9"/>
    <property type="match status" value="1"/>
</dbReference>
<dbReference type="OrthoDB" id="10264910at2759"/>
<evidence type="ECO:0000259" key="3">
    <source>
        <dbReference type="PROSITE" id="PS50190"/>
    </source>
</evidence>
<dbReference type="InterPro" id="IPR023394">
    <property type="entry name" value="Sec7_C_sf"/>
</dbReference>
<keyword evidence="5" id="KW-1185">Reference proteome</keyword>
<dbReference type="InterPro" id="IPR000904">
    <property type="entry name" value="Sec7_dom"/>
</dbReference>
<dbReference type="InterPro" id="IPR001849">
    <property type="entry name" value="PH_domain"/>
</dbReference>
<dbReference type="SUPFAM" id="SSF50729">
    <property type="entry name" value="PH domain-like"/>
    <property type="match status" value="1"/>
</dbReference>
<dbReference type="PROSITE" id="PS50190">
    <property type="entry name" value="SEC7"/>
    <property type="match status" value="1"/>
</dbReference>